<evidence type="ECO:0000256" key="1">
    <source>
        <dbReference type="SAM" id="SignalP"/>
    </source>
</evidence>
<dbReference type="EMBL" id="CAAHFG010000005">
    <property type="protein sequence ID" value="VGO17786.1"/>
    <property type="molecule type" value="Genomic_DNA"/>
</dbReference>
<dbReference type="AlphaFoldDB" id="A0A6C2UF01"/>
<dbReference type="Gene3D" id="3.30.1120.10">
    <property type="match status" value="1"/>
</dbReference>
<organism evidence="3 4">
    <name type="scientific">Pontiella desulfatans</name>
    <dbReference type="NCBI Taxonomy" id="2750659"/>
    <lineage>
        <taxon>Bacteria</taxon>
        <taxon>Pseudomonadati</taxon>
        <taxon>Kiritimatiellota</taxon>
        <taxon>Kiritimatiellia</taxon>
        <taxon>Kiritimatiellales</taxon>
        <taxon>Pontiellaceae</taxon>
        <taxon>Pontiella</taxon>
    </lineage>
</organism>
<accession>A0A6C2UF01</accession>
<keyword evidence="1" id="KW-0732">Signal</keyword>
<dbReference type="SUPFAM" id="SSF53649">
    <property type="entry name" value="Alkaline phosphatase-like"/>
    <property type="match status" value="1"/>
</dbReference>
<evidence type="ECO:0000313" key="4">
    <source>
        <dbReference type="Proteomes" id="UP000366872"/>
    </source>
</evidence>
<sequence length="464" mass="52279">MKRALWVAVAMLAAVVVDARKPNVIFILADDLGYGDLGCYGQTMFETPNIDALAKRGMKFTNHYSGSTVCAPSRCALLTGYHMGNAVVRGNAEMKPEGQQPMPADTYTAAHHFKKSGYKTGVFGKWGLGMTGSGSDPMQMGFDRFYGYNCQRIAHCYYPAWMWSNGEREFLWGNVSSFSKDYAPDFIHQETLKFIRENKDEPFYCYYALVQPHADMIAPEEYMQKHRGKYLPELNYEEDYYIGQPEGHAAFAAMVNILDDYVGEVMAELDKLGIADDTLVIFTSDNGAHEEGGADPEYFDSNGVWKGFKRDLYEGGIHVPMIATWPGRIQEGVVSDHISAFWDFLPTVAELTGEPLPKPVDGKSYLPTLLGQDIQAEHDYLYWEFAMKGGRKAIRKGKWKGVVYDILKRTDAPLELYDLEKDPGETTDLAGEFPEVASELSTLIKQARKPSHLDKWNFPELKKK</sequence>
<feature type="chain" id="PRO_5028983749" evidence="1">
    <location>
        <begin position="20"/>
        <end position="464"/>
    </location>
</feature>
<dbReference type="PANTHER" id="PTHR43751">
    <property type="entry name" value="SULFATASE"/>
    <property type="match status" value="1"/>
</dbReference>
<dbReference type="Gene3D" id="3.40.720.10">
    <property type="entry name" value="Alkaline Phosphatase, subunit A"/>
    <property type="match status" value="1"/>
</dbReference>
<dbReference type="RefSeq" id="WP_136083253.1">
    <property type="nucleotide sequence ID" value="NZ_CAAHFG010000005.1"/>
</dbReference>
<dbReference type="Pfam" id="PF00884">
    <property type="entry name" value="Sulfatase"/>
    <property type="match status" value="1"/>
</dbReference>
<dbReference type="Proteomes" id="UP000366872">
    <property type="component" value="Unassembled WGS sequence"/>
</dbReference>
<dbReference type="PANTHER" id="PTHR43751:SF3">
    <property type="entry name" value="SULFATASE N-TERMINAL DOMAIN-CONTAINING PROTEIN"/>
    <property type="match status" value="1"/>
</dbReference>
<name>A0A6C2UF01_PONDE</name>
<protein>
    <submittedName>
        <fullName evidence="3">Arylsulfatase</fullName>
    </submittedName>
</protein>
<dbReference type="InterPro" id="IPR000917">
    <property type="entry name" value="Sulfatase_N"/>
</dbReference>
<feature type="domain" description="Sulfatase N-terminal" evidence="2">
    <location>
        <begin position="22"/>
        <end position="353"/>
    </location>
</feature>
<dbReference type="CDD" id="cd16145">
    <property type="entry name" value="ARS_like"/>
    <property type="match status" value="1"/>
</dbReference>
<evidence type="ECO:0000259" key="2">
    <source>
        <dbReference type="Pfam" id="PF00884"/>
    </source>
</evidence>
<gene>
    <name evidence="3" type="primary">atsA_291</name>
    <name evidence="3" type="ORF">PDESU_06388</name>
</gene>
<keyword evidence="4" id="KW-1185">Reference proteome</keyword>
<evidence type="ECO:0000313" key="3">
    <source>
        <dbReference type="EMBL" id="VGO17786.1"/>
    </source>
</evidence>
<dbReference type="InterPro" id="IPR017850">
    <property type="entry name" value="Alkaline_phosphatase_core_sf"/>
</dbReference>
<reference evidence="3 4" key="1">
    <citation type="submission" date="2019-04" db="EMBL/GenBank/DDBJ databases">
        <authorList>
            <person name="Van Vliet M D."/>
        </authorList>
    </citation>
    <scope>NUCLEOTIDE SEQUENCE [LARGE SCALE GENOMIC DNA]</scope>
    <source>
        <strain evidence="3 4">F1</strain>
    </source>
</reference>
<dbReference type="InterPro" id="IPR052701">
    <property type="entry name" value="GAG_Ulvan_Degrading_Sulfatases"/>
</dbReference>
<feature type="signal peptide" evidence="1">
    <location>
        <begin position="1"/>
        <end position="19"/>
    </location>
</feature>
<proteinExistence type="predicted"/>